<accession>A0ACB7Y357</accession>
<proteinExistence type="predicted"/>
<dbReference type="EMBL" id="CM037155">
    <property type="protein sequence ID" value="KAH7847360.1"/>
    <property type="molecule type" value="Genomic_DNA"/>
</dbReference>
<evidence type="ECO:0000313" key="1">
    <source>
        <dbReference type="EMBL" id="KAH7847360.1"/>
    </source>
</evidence>
<name>A0ACB7Y357_9ERIC</name>
<organism evidence="1 2">
    <name type="scientific">Vaccinium darrowii</name>
    <dbReference type="NCBI Taxonomy" id="229202"/>
    <lineage>
        <taxon>Eukaryota</taxon>
        <taxon>Viridiplantae</taxon>
        <taxon>Streptophyta</taxon>
        <taxon>Embryophyta</taxon>
        <taxon>Tracheophyta</taxon>
        <taxon>Spermatophyta</taxon>
        <taxon>Magnoliopsida</taxon>
        <taxon>eudicotyledons</taxon>
        <taxon>Gunneridae</taxon>
        <taxon>Pentapetalae</taxon>
        <taxon>asterids</taxon>
        <taxon>Ericales</taxon>
        <taxon>Ericaceae</taxon>
        <taxon>Vaccinioideae</taxon>
        <taxon>Vaccinieae</taxon>
        <taxon>Vaccinium</taxon>
    </lineage>
</organism>
<evidence type="ECO:0000313" key="2">
    <source>
        <dbReference type="Proteomes" id="UP000828048"/>
    </source>
</evidence>
<sequence>MNNSRGRKNLEFMKSPMKHEKVITGVSLAFKYDVIINELKKKLRHEENVHRALERAFTRPLGALPRLPPYLSPYTLELVAEVAVLEEEVVRLEEQVLHFRQALNSSSMWNFENDGGWKENQPGISSARNNRLTNPKVQTMKTPPKRPPNVCRPAVRLLDPHKLQNQELWTTKVKKTNAIRDQRSSGDENPNKISEDIVRCLSSILLRLSSSKDRATSDTLPSLSVLNSGGILEATGFKDLYGIGSVFGRRDIGPYKHLLAVEALSINPTRKTNSAFLIRRLKILLGKLAFVKLKGLTHQKKLAFWINTHNSCVMNV</sequence>
<protein>
    <submittedName>
        <fullName evidence="1">Uncharacterized protein</fullName>
    </submittedName>
</protein>
<comment type="caution">
    <text evidence="1">The sequence shown here is derived from an EMBL/GenBank/DDBJ whole genome shotgun (WGS) entry which is preliminary data.</text>
</comment>
<gene>
    <name evidence="1" type="ORF">Vadar_025231</name>
</gene>
<reference evidence="1 2" key="1">
    <citation type="journal article" date="2021" name="Hortic Res">
        <title>High-quality reference genome and annotation aids understanding of berry development for evergreen blueberry (Vaccinium darrowii).</title>
        <authorList>
            <person name="Yu J."/>
            <person name="Hulse-Kemp A.M."/>
            <person name="Babiker E."/>
            <person name="Staton M."/>
        </authorList>
    </citation>
    <scope>NUCLEOTIDE SEQUENCE [LARGE SCALE GENOMIC DNA]</scope>
    <source>
        <strain evidence="2">cv. NJ 8807/NJ 8810</strain>
        <tissue evidence="1">Young leaf</tissue>
    </source>
</reference>
<dbReference type="Proteomes" id="UP000828048">
    <property type="component" value="Chromosome 5"/>
</dbReference>
<keyword evidence="2" id="KW-1185">Reference proteome</keyword>